<evidence type="ECO:0000256" key="1">
    <source>
        <dbReference type="ARBA" id="ARBA00007812"/>
    </source>
</evidence>
<dbReference type="GO" id="GO:0003984">
    <property type="term" value="F:acetolactate synthase activity"/>
    <property type="evidence" value="ECO:0007669"/>
    <property type="project" value="TreeGrafter"/>
</dbReference>
<dbReference type="EMBL" id="JADHEI010000044">
    <property type="protein sequence ID" value="MBF2735623.1"/>
    <property type="molecule type" value="Genomic_DNA"/>
</dbReference>
<dbReference type="GO" id="GO:0050660">
    <property type="term" value="F:flavin adenine dinucleotide binding"/>
    <property type="evidence" value="ECO:0007669"/>
    <property type="project" value="TreeGrafter"/>
</dbReference>
<evidence type="ECO:0000313" key="8">
    <source>
        <dbReference type="EMBL" id="MBF2735623.1"/>
    </source>
</evidence>
<evidence type="ECO:0000256" key="4">
    <source>
        <dbReference type="SAM" id="MobiDB-lite"/>
    </source>
</evidence>
<evidence type="ECO:0000259" key="5">
    <source>
        <dbReference type="Pfam" id="PF00205"/>
    </source>
</evidence>
<dbReference type="NCBIfam" id="TIGR04377">
    <property type="entry name" value="myo_inos_iolD"/>
    <property type="match status" value="1"/>
</dbReference>
<reference evidence="8" key="1">
    <citation type="submission" date="2020-10" db="EMBL/GenBank/DDBJ databases">
        <title>An improved Amphimedon queenslandica hologenome assembly reveals how three proteobacterial symbionts can extend the metabolic phenotypic of their marine sponge host.</title>
        <authorList>
            <person name="Degnan B."/>
            <person name="Degnan S."/>
            <person name="Xiang X."/>
        </authorList>
    </citation>
    <scope>NUCLEOTIDE SEQUENCE</scope>
    <source>
        <strain evidence="8">AqS2</strain>
    </source>
</reference>
<dbReference type="GO" id="GO:0009097">
    <property type="term" value="P:isoleucine biosynthetic process"/>
    <property type="evidence" value="ECO:0007669"/>
    <property type="project" value="TreeGrafter"/>
</dbReference>
<keyword evidence="9" id="KW-1185">Reference proteome</keyword>
<dbReference type="InterPro" id="IPR029061">
    <property type="entry name" value="THDP-binding"/>
</dbReference>
<dbReference type="InterPro" id="IPR012001">
    <property type="entry name" value="Thiamin_PyroP_enz_TPP-bd_dom"/>
</dbReference>
<sequence>MPRHKTRRLTMAQALVASLDAQHIDMGRGRSEKLCGGVFAIFGHGNVTCLGEALHAHRRTLPTYRGQNEQGMGLACVGYARARRRRGFMAATSSIGPGATNMVTAAAVAHANRLPALFIAGDTFANRLPDPVLQQVENRGDPSLTVNDAFRPVVQYWDRVVHPAQLVATMPQLYASLLDPGGCGPAFLALPQDVQEVAYPYPESFFAETVHGIPRPRADRASLQKAAALIAGAKRPLLVAGGGARYSLAEQTLADFARRRGIPVVETLAGRSTLAGDHECNAGPLGVTGSSSANAVAPLADVVIAVGTRLQDFTTASGSLFWQEGVEIVALNASPPDAVKRGAHAVVGDAKASLEELDSMLGRRKAPPGWLAKAQRAYRQWDRYLARVTKPTKTGTPTYGQVMGAVNRLARKGDRTVSAAGGMPGEHNKIWKSREPGDFDCEFGFSCMGYETSGAYGFKMGCGPRGEVISLMGDGSYLMMNSDILSSVMTGHKVIFVVCDNGGFAVINRLQTGKGGAEFNNLFRHCTGKEVAVDFVAHARSMGAGGEWAGSLAEFEEAFDRARRSKRSYVIAIKVAAYEWTGGDAWWDTGVPEVSRRPQVKKARKAQVKGRAARQGGQ</sequence>
<dbReference type="CDD" id="cd07035">
    <property type="entry name" value="TPP_PYR_POX_like"/>
    <property type="match status" value="1"/>
</dbReference>
<dbReference type="PANTHER" id="PTHR18968:SF9">
    <property type="entry name" value="3D-(3,5_4)-TRIHYDROXYCYCLOHEXANE-1,2-DIONE HYDROLASE"/>
    <property type="match status" value="1"/>
</dbReference>
<keyword evidence="8" id="KW-0378">Hydrolase</keyword>
<protein>
    <submittedName>
        <fullName evidence="8">3D-(3,5/4)-trihydroxycyclohexane-1,2-dione acylhydrolase (Decyclizing)</fullName>
        <ecNumber evidence="8">3.7.1.22</ecNumber>
    </submittedName>
</protein>
<dbReference type="Pfam" id="PF02776">
    <property type="entry name" value="TPP_enzyme_N"/>
    <property type="match status" value="1"/>
</dbReference>
<comment type="similarity">
    <text evidence="1 3">Belongs to the TPP enzyme family.</text>
</comment>
<evidence type="ECO:0000313" key="9">
    <source>
        <dbReference type="Proteomes" id="UP000604381"/>
    </source>
</evidence>
<dbReference type="Proteomes" id="UP000604381">
    <property type="component" value="Unassembled WGS sequence"/>
</dbReference>
<evidence type="ECO:0000256" key="3">
    <source>
        <dbReference type="RuleBase" id="RU362132"/>
    </source>
</evidence>
<dbReference type="GO" id="GO:0030976">
    <property type="term" value="F:thiamine pyrophosphate binding"/>
    <property type="evidence" value="ECO:0007669"/>
    <property type="project" value="InterPro"/>
</dbReference>
<feature type="domain" description="Thiamine pyrophosphate enzyme central" evidence="5">
    <location>
        <begin position="223"/>
        <end position="357"/>
    </location>
</feature>
<dbReference type="PANTHER" id="PTHR18968">
    <property type="entry name" value="THIAMINE PYROPHOSPHATE ENZYMES"/>
    <property type="match status" value="1"/>
</dbReference>
<dbReference type="GO" id="GO:0019310">
    <property type="term" value="P:inositol catabolic process"/>
    <property type="evidence" value="ECO:0007669"/>
    <property type="project" value="InterPro"/>
</dbReference>
<feature type="compositionally biased region" description="Basic residues" evidence="4">
    <location>
        <begin position="598"/>
        <end position="612"/>
    </location>
</feature>
<dbReference type="InterPro" id="IPR029035">
    <property type="entry name" value="DHS-like_NAD/FAD-binding_dom"/>
</dbReference>
<dbReference type="GO" id="GO:0000287">
    <property type="term" value="F:magnesium ion binding"/>
    <property type="evidence" value="ECO:0007669"/>
    <property type="project" value="InterPro"/>
</dbReference>
<proteinExistence type="inferred from homology"/>
<dbReference type="SUPFAM" id="SSF52518">
    <property type="entry name" value="Thiamin diphosphate-binding fold (THDP-binding)"/>
    <property type="match status" value="2"/>
</dbReference>
<dbReference type="Gene3D" id="3.40.50.1220">
    <property type="entry name" value="TPP-binding domain"/>
    <property type="match status" value="1"/>
</dbReference>
<evidence type="ECO:0000259" key="6">
    <source>
        <dbReference type="Pfam" id="PF02775"/>
    </source>
</evidence>
<dbReference type="Gene3D" id="3.40.50.970">
    <property type="match status" value="2"/>
</dbReference>
<keyword evidence="2 3" id="KW-0786">Thiamine pyrophosphate</keyword>
<dbReference type="InterPro" id="IPR012000">
    <property type="entry name" value="Thiamin_PyroP_enz_cen_dom"/>
</dbReference>
<dbReference type="InterPro" id="IPR030817">
    <property type="entry name" value="Myo_inos_IolD"/>
</dbReference>
<organism evidence="8 9">
    <name type="scientific">Candidatus Amphirhobacter heronislandensis</name>
    <dbReference type="NCBI Taxonomy" id="1732024"/>
    <lineage>
        <taxon>Bacteria</taxon>
        <taxon>Pseudomonadati</taxon>
        <taxon>Pseudomonadota</taxon>
        <taxon>Gammaproteobacteria</taxon>
        <taxon>Candidatus Tethybacterales</taxon>
        <taxon>Candidatus Tethybacteraceae</taxon>
        <taxon>Candidatus Amphirhobacter</taxon>
    </lineage>
</organism>
<name>A0A930XY86_9GAMM</name>
<dbReference type="GO" id="GO:0005948">
    <property type="term" value="C:acetolactate synthase complex"/>
    <property type="evidence" value="ECO:0007669"/>
    <property type="project" value="TreeGrafter"/>
</dbReference>
<gene>
    <name evidence="8" type="primary">iolD</name>
    <name evidence="8" type="ORF">ISN26_06070</name>
</gene>
<accession>A0A930XY86</accession>
<dbReference type="Pfam" id="PF00205">
    <property type="entry name" value="TPP_enzyme_M"/>
    <property type="match status" value="1"/>
</dbReference>
<evidence type="ECO:0000259" key="7">
    <source>
        <dbReference type="Pfam" id="PF02776"/>
    </source>
</evidence>
<evidence type="ECO:0000256" key="2">
    <source>
        <dbReference type="ARBA" id="ARBA00023052"/>
    </source>
</evidence>
<dbReference type="AlphaFoldDB" id="A0A930XY86"/>
<dbReference type="GO" id="GO:0102481">
    <property type="term" value="F:3D-(3,5/4)-trihydroxycyclohexane-1,2-dione hydrolase activity"/>
    <property type="evidence" value="ECO:0007669"/>
    <property type="project" value="UniProtKB-EC"/>
</dbReference>
<dbReference type="GO" id="GO:0009099">
    <property type="term" value="P:L-valine biosynthetic process"/>
    <property type="evidence" value="ECO:0007669"/>
    <property type="project" value="TreeGrafter"/>
</dbReference>
<feature type="domain" description="Thiamine pyrophosphate enzyme N-terminal TPP-binding" evidence="7">
    <location>
        <begin position="38"/>
        <end position="134"/>
    </location>
</feature>
<dbReference type="InterPro" id="IPR045229">
    <property type="entry name" value="TPP_enz"/>
</dbReference>
<dbReference type="InterPro" id="IPR011766">
    <property type="entry name" value="TPP_enzyme_TPP-bd"/>
</dbReference>
<comment type="caution">
    <text evidence="8">The sequence shown here is derived from an EMBL/GenBank/DDBJ whole genome shotgun (WGS) entry which is preliminary data.</text>
</comment>
<feature type="domain" description="Thiamine pyrophosphate enzyme TPP-binding" evidence="6">
    <location>
        <begin position="425"/>
        <end position="572"/>
    </location>
</feature>
<dbReference type="SUPFAM" id="SSF52467">
    <property type="entry name" value="DHS-like NAD/FAD-binding domain"/>
    <property type="match status" value="1"/>
</dbReference>
<dbReference type="Pfam" id="PF02775">
    <property type="entry name" value="TPP_enzyme_C"/>
    <property type="match status" value="1"/>
</dbReference>
<dbReference type="EC" id="3.7.1.22" evidence="8"/>
<feature type="region of interest" description="Disordered" evidence="4">
    <location>
        <begin position="597"/>
        <end position="618"/>
    </location>
</feature>